<protein>
    <submittedName>
        <fullName evidence="5">TPR_REGION domain-containing protein</fullName>
    </submittedName>
</protein>
<dbReference type="AlphaFoldDB" id="A0A0R3PV07"/>
<gene>
    <name evidence="3" type="ORF">ACOC_LOCUS9806</name>
</gene>
<dbReference type="Gene3D" id="1.25.40.10">
    <property type="entry name" value="Tetratricopeptide repeat domain"/>
    <property type="match status" value="1"/>
</dbReference>
<evidence type="ECO:0000313" key="4">
    <source>
        <dbReference type="Proteomes" id="UP000267027"/>
    </source>
</evidence>
<dbReference type="WBParaSite" id="ACOC_0000980501-mRNA-1">
    <property type="protein sequence ID" value="ACOC_0000980501-mRNA-1"/>
    <property type="gene ID" value="ACOC_0000980501"/>
</dbReference>
<dbReference type="InterPro" id="IPR032076">
    <property type="entry name" value="TTC5_OB"/>
</dbReference>
<dbReference type="STRING" id="334426.A0A0R3PV07"/>
<name>A0A0R3PV07_ANGCS</name>
<dbReference type="Gene3D" id="2.40.50.550">
    <property type="match status" value="1"/>
</dbReference>
<dbReference type="OrthoDB" id="423589at2759"/>
<reference evidence="3 4" key="2">
    <citation type="submission" date="2018-11" db="EMBL/GenBank/DDBJ databases">
        <authorList>
            <consortium name="Pathogen Informatics"/>
        </authorList>
    </citation>
    <scope>NUCLEOTIDE SEQUENCE [LARGE SCALE GENOMIC DNA]</scope>
    <source>
        <strain evidence="3 4">Costa Rica</strain>
    </source>
</reference>
<accession>A0A0R3PV07</accession>
<sequence>KQACDEYQLALQCGKEYRNADLHLNAGSAFRYQENYSEALSHLKQAVKYDPNNVIGGLRSKRTAEFKASLLNCSSSINPFTGLTTVALFKDLKDGPNTGIVTIGKIVASLSHEDTVPIASVLMDVEGDRLALCIYNSAPSLSFSIGDTIAVADPYVIVVKDLNLPDLPGGPFRSIRVPNPSKISRNGSLPRPTQLAPSHLKISTL</sequence>
<dbReference type="InterPro" id="IPR019734">
    <property type="entry name" value="TPR_rpt"/>
</dbReference>
<dbReference type="PROSITE" id="PS50293">
    <property type="entry name" value="TPR_REGION"/>
    <property type="match status" value="1"/>
</dbReference>
<feature type="domain" description="Tetratricopeptide repeat protein 5 OB fold" evidence="2">
    <location>
        <begin position="85"/>
        <end position="198"/>
    </location>
</feature>
<dbReference type="Proteomes" id="UP000267027">
    <property type="component" value="Unassembled WGS sequence"/>
</dbReference>
<feature type="repeat" description="TPR" evidence="1">
    <location>
        <begin position="20"/>
        <end position="53"/>
    </location>
</feature>
<dbReference type="EMBL" id="UYYA01004357">
    <property type="protein sequence ID" value="VDM61391.1"/>
    <property type="molecule type" value="Genomic_DNA"/>
</dbReference>
<dbReference type="SUPFAM" id="SSF48452">
    <property type="entry name" value="TPR-like"/>
    <property type="match status" value="1"/>
</dbReference>
<dbReference type="PROSITE" id="PS50005">
    <property type="entry name" value="TPR"/>
    <property type="match status" value="1"/>
</dbReference>
<dbReference type="Pfam" id="PF16669">
    <property type="entry name" value="TTC5_OB"/>
    <property type="match status" value="1"/>
</dbReference>
<proteinExistence type="predicted"/>
<evidence type="ECO:0000259" key="2">
    <source>
        <dbReference type="Pfam" id="PF16669"/>
    </source>
</evidence>
<dbReference type="InterPro" id="IPR038645">
    <property type="entry name" value="TTC5_OB_sf"/>
</dbReference>
<dbReference type="SMART" id="SM00028">
    <property type="entry name" value="TPR"/>
    <property type="match status" value="1"/>
</dbReference>
<evidence type="ECO:0000313" key="3">
    <source>
        <dbReference type="EMBL" id="VDM61391.1"/>
    </source>
</evidence>
<organism evidence="5">
    <name type="scientific">Angiostrongylus costaricensis</name>
    <name type="common">Nematode worm</name>
    <dbReference type="NCBI Taxonomy" id="334426"/>
    <lineage>
        <taxon>Eukaryota</taxon>
        <taxon>Metazoa</taxon>
        <taxon>Ecdysozoa</taxon>
        <taxon>Nematoda</taxon>
        <taxon>Chromadorea</taxon>
        <taxon>Rhabditida</taxon>
        <taxon>Rhabditina</taxon>
        <taxon>Rhabditomorpha</taxon>
        <taxon>Strongyloidea</taxon>
        <taxon>Metastrongylidae</taxon>
        <taxon>Angiostrongylus</taxon>
    </lineage>
</organism>
<evidence type="ECO:0000256" key="1">
    <source>
        <dbReference type="PROSITE-ProRule" id="PRU00339"/>
    </source>
</evidence>
<keyword evidence="1" id="KW-0802">TPR repeat</keyword>
<evidence type="ECO:0000313" key="5">
    <source>
        <dbReference type="WBParaSite" id="ACOC_0000980501-mRNA-1"/>
    </source>
</evidence>
<reference evidence="5" key="1">
    <citation type="submission" date="2017-02" db="UniProtKB">
        <authorList>
            <consortium name="WormBaseParasite"/>
        </authorList>
    </citation>
    <scope>IDENTIFICATION</scope>
</reference>
<dbReference type="OMA" id="CDEYQLA"/>
<dbReference type="InterPro" id="IPR011990">
    <property type="entry name" value="TPR-like_helical_dom_sf"/>
</dbReference>
<keyword evidence="4" id="KW-1185">Reference proteome</keyword>